<reference evidence="3" key="3">
    <citation type="submission" date="2023-08" db="EMBL/GenBank/DDBJ databases">
        <title>Isolation and Characterization of Rhodococcus erythropolis MGMM8.</title>
        <authorList>
            <person name="Diabankana R.G.C."/>
            <person name="Afordoanyi D.M."/>
            <person name="Validov S.Z."/>
        </authorList>
    </citation>
    <scope>NUCLEOTIDE SEQUENCE</scope>
    <source>
        <strain evidence="3">MGMM8</strain>
    </source>
</reference>
<dbReference type="Pfam" id="PF08002">
    <property type="entry name" value="DUF1697"/>
    <property type="match status" value="1"/>
</dbReference>
<dbReference type="EMBL" id="MRBO01000214">
    <property type="protein sequence ID" value="KAB2586326.1"/>
    <property type="molecule type" value="Genomic_DNA"/>
</dbReference>
<dbReference type="KEGG" id="reb:XU06_17005"/>
<evidence type="ECO:0000313" key="5">
    <source>
        <dbReference type="Proteomes" id="UP000627573"/>
    </source>
</evidence>
<reference evidence="1 4" key="1">
    <citation type="journal article" date="2017" name="Poromechanics V (2013)">
        <title>Genomic Characterization of the Arsenic-Tolerant Actinobacterium, &lt;i&gt;Rhodococcus erythropolis&lt;/i&gt; S43.</title>
        <authorList>
            <person name="Retamal-Morales G."/>
            <person name="Mehnert M."/>
            <person name="Schwabe R."/>
            <person name="Tischler D."/>
            <person name="Schloemann M."/>
            <person name="Levican G.J."/>
        </authorList>
    </citation>
    <scope>NUCLEOTIDE SEQUENCE [LARGE SCALE GENOMIC DNA]</scope>
    <source>
        <strain evidence="1 4">S43</strain>
    </source>
</reference>
<evidence type="ECO:0000313" key="3">
    <source>
        <dbReference type="EMBL" id="WGV47408.1"/>
    </source>
</evidence>
<dbReference type="InterPro" id="IPR012545">
    <property type="entry name" value="DUF1697"/>
</dbReference>
<accession>A0A0E3VCJ9</accession>
<name>A0A0E3VCJ9_RHOER</name>
<evidence type="ECO:0000313" key="4">
    <source>
        <dbReference type="Proteomes" id="UP000325576"/>
    </source>
</evidence>
<evidence type="ECO:0000313" key="1">
    <source>
        <dbReference type="EMBL" id="KAB2586326.1"/>
    </source>
</evidence>
<dbReference type="PANTHER" id="PTHR36439:SF1">
    <property type="entry name" value="DUF1697 DOMAIN-CONTAINING PROTEIN"/>
    <property type="match status" value="1"/>
</dbReference>
<dbReference type="Gene3D" id="3.30.70.1260">
    <property type="entry name" value="bacterial protein sp0830 like"/>
    <property type="match status" value="1"/>
</dbReference>
<dbReference type="Proteomes" id="UP000325576">
    <property type="component" value="Unassembled WGS sequence"/>
</dbReference>
<dbReference type="SUPFAM" id="SSF160379">
    <property type="entry name" value="SP0830-like"/>
    <property type="match status" value="1"/>
</dbReference>
<dbReference type="PIRSF" id="PIRSF008502">
    <property type="entry name" value="UCP008502"/>
    <property type="match status" value="1"/>
</dbReference>
<reference evidence="2 5" key="2">
    <citation type="submission" date="2020-12" db="EMBL/GenBank/DDBJ databases">
        <title>Draft genome sequence of furan degrading bacterial strain FUR100.</title>
        <authorList>
            <person name="Woiski C."/>
        </authorList>
    </citation>
    <scope>NUCLEOTIDE SEQUENCE [LARGE SCALE GENOMIC DNA]</scope>
    <source>
        <strain evidence="2 5">FUR100</strain>
    </source>
</reference>
<dbReference type="GeneID" id="57486438"/>
<organism evidence="2 5">
    <name type="scientific">Rhodococcus erythropolis</name>
    <name type="common">Arthrobacter picolinophilus</name>
    <dbReference type="NCBI Taxonomy" id="1833"/>
    <lineage>
        <taxon>Bacteria</taxon>
        <taxon>Bacillati</taxon>
        <taxon>Actinomycetota</taxon>
        <taxon>Actinomycetes</taxon>
        <taxon>Mycobacteriales</taxon>
        <taxon>Nocardiaceae</taxon>
        <taxon>Rhodococcus</taxon>
        <taxon>Rhodococcus erythropolis group</taxon>
    </lineage>
</organism>
<dbReference type="AlphaFoldDB" id="A0A0E3VCJ9"/>
<keyword evidence="5" id="KW-1185">Reference proteome</keyword>
<dbReference type="EMBL" id="JAECSB010000099">
    <property type="protein sequence ID" value="MBH5147469.1"/>
    <property type="molecule type" value="Genomic_DNA"/>
</dbReference>
<protein>
    <submittedName>
        <fullName evidence="2">DUF1697 domain-containing protein</fullName>
    </submittedName>
    <submittedName>
        <fullName evidence="1">Pyridoxamine 5-phosphate oxidase</fullName>
    </submittedName>
</protein>
<dbReference type="Proteomes" id="UP001230933">
    <property type="component" value="Chromosome"/>
</dbReference>
<sequence>MTRYVALLRGINVGGINIKMADLARVFGDLGFQGVKTVLASGNVLFDSPSTDISSLKKQIESALAREFGYEAWVFVLDIPTLQAIVDNYPFDREREGWHAYAMVASEPEILEELSAAAAQLDASVERVVAGDGVLYWEVEKGQTVKSAFGRNTGKPKFKAFTTTRNLNTLYKLLK</sequence>
<proteinExistence type="predicted"/>
<dbReference type="OMA" id="GDGVIYW"/>
<dbReference type="PANTHER" id="PTHR36439">
    <property type="entry name" value="BLL4334 PROTEIN"/>
    <property type="match status" value="1"/>
</dbReference>
<dbReference type="Proteomes" id="UP000627573">
    <property type="component" value="Unassembled WGS sequence"/>
</dbReference>
<dbReference type="RefSeq" id="WP_019748952.1">
    <property type="nucleotide sequence ID" value="NZ_BHXB01000001.1"/>
</dbReference>
<gene>
    <name evidence="1" type="ORF">BS297_05845</name>
    <name evidence="2" type="ORF">I3517_33205</name>
    <name evidence="3" type="ORF">QIE55_17740</name>
</gene>
<evidence type="ECO:0000313" key="2">
    <source>
        <dbReference type="EMBL" id="MBH5147469.1"/>
    </source>
</evidence>
<dbReference type="EMBL" id="CP124545">
    <property type="protein sequence ID" value="WGV47408.1"/>
    <property type="molecule type" value="Genomic_DNA"/>
</dbReference>
<dbReference type="Gene3D" id="3.30.70.1280">
    <property type="entry name" value="SP0830-like domains"/>
    <property type="match status" value="1"/>
</dbReference>